<feature type="transmembrane region" description="Helical" evidence="1">
    <location>
        <begin position="60"/>
        <end position="77"/>
    </location>
</feature>
<evidence type="ECO:0000256" key="1">
    <source>
        <dbReference type="SAM" id="Phobius"/>
    </source>
</evidence>
<reference evidence="2" key="1">
    <citation type="submission" date="2021-01" db="EMBL/GenBank/DDBJ databases">
        <authorList>
            <person name="Corre E."/>
            <person name="Pelletier E."/>
            <person name="Niang G."/>
            <person name="Scheremetjew M."/>
            <person name="Finn R."/>
            <person name="Kale V."/>
            <person name="Holt S."/>
            <person name="Cochrane G."/>
            <person name="Meng A."/>
            <person name="Brown T."/>
            <person name="Cohen L."/>
        </authorList>
    </citation>
    <scope>NUCLEOTIDE SEQUENCE</scope>
    <source>
        <strain evidence="2">PLY182g</strain>
    </source>
</reference>
<protein>
    <submittedName>
        <fullName evidence="2">Uncharacterized protein</fullName>
    </submittedName>
</protein>
<dbReference type="EMBL" id="HBEY01029157">
    <property type="protein sequence ID" value="CAD8610444.1"/>
    <property type="molecule type" value="Transcribed_RNA"/>
</dbReference>
<name>A0A7S0LEH6_9EUKA</name>
<sequence>MIGSPSLAMLEQLSTALERHPSFSARLAPHLSQQLLLPRRTSSQDGGPSSSGVRKYVRRTFYVGVTLALLFLASYIHQSRQQVLELKQYQESCSTEDAITTTLARSTIIVQTALVCVNVILAVRGVKIWHLIKRLRVERWVHDIARSPLPGVARAAAGLGNVLRPLKLPFRPFAAVRAARLAHIQSKVSRAAELHAKNAKATTTHARPMLSWCNRARALLTSHVFKLRIWL</sequence>
<keyword evidence="1" id="KW-1133">Transmembrane helix</keyword>
<proteinExistence type="predicted"/>
<feature type="transmembrane region" description="Helical" evidence="1">
    <location>
        <begin position="108"/>
        <end position="126"/>
    </location>
</feature>
<dbReference type="AlphaFoldDB" id="A0A7S0LEH6"/>
<keyword evidence="1" id="KW-0812">Transmembrane</keyword>
<keyword evidence="1" id="KW-0472">Membrane</keyword>
<accession>A0A7S0LEH6</accession>
<evidence type="ECO:0000313" key="2">
    <source>
        <dbReference type="EMBL" id="CAD8610444.1"/>
    </source>
</evidence>
<organism evidence="2">
    <name type="scientific">Coccolithus braarudii</name>
    <dbReference type="NCBI Taxonomy" id="221442"/>
    <lineage>
        <taxon>Eukaryota</taxon>
        <taxon>Haptista</taxon>
        <taxon>Haptophyta</taxon>
        <taxon>Prymnesiophyceae</taxon>
        <taxon>Coccolithales</taxon>
        <taxon>Coccolithaceae</taxon>
        <taxon>Coccolithus</taxon>
    </lineage>
</organism>
<gene>
    <name evidence="2" type="ORF">CPEL01642_LOCUS13822</name>
</gene>